<keyword evidence="1" id="KW-0472">Membrane</keyword>
<keyword evidence="1" id="KW-0812">Transmembrane</keyword>
<evidence type="ECO:0008006" key="4">
    <source>
        <dbReference type="Google" id="ProtNLM"/>
    </source>
</evidence>
<feature type="transmembrane region" description="Helical" evidence="1">
    <location>
        <begin position="364"/>
        <end position="386"/>
    </location>
</feature>
<dbReference type="AlphaFoldDB" id="A0A8T3ANC8"/>
<dbReference type="OrthoDB" id="6407410at2759"/>
<dbReference type="GO" id="GO:0051762">
    <property type="term" value="P:sesquiterpene biosynthetic process"/>
    <property type="evidence" value="ECO:0007669"/>
    <property type="project" value="TreeGrafter"/>
</dbReference>
<evidence type="ECO:0000313" key="3">
    <source>
        <dbReference type="Proteomes" id="UP000829196"/>
    </source>
</evidence>
<dbReference type="Pfam" id="PF11204">
    <property type="entry name" value="DUF2985"/>
    <property type="match status" value="1"/>
</dbReference>
<dbReference type="PANTHER" id="PTHR31045:SF23">
    <property type="entry name" value="OS01G0825900 PROTEIN"/>
    <property type="match status" value="1"/>
</dbReference>
<comment type="caution">
    <text evidence="2">The sequence shown here is derived from an EMBL/GenBank/DDBJ whole genome shotgun (WGS) entry which is preliminary data.</text>
</comment>
<evidence type="ECO:0000313" key="2">
    <source>
        <dbReference type="EMBL" id="KAI0497282.1"/>
    </source>
</evidence>
<dbReference type="NCBIfam" id="TIGR01571">
    <property type="entry name" value="A_thal_Cys_rich"/>
    <property type="match status" value="1"/>
</dbReference>
<dbReference type="InterPro" id="IPR021369">
    <property type="entry name" value="DUF2985"/>
</dbReference>
<dbReference type="GO" id="GO:0009975">
    <property type="term" value="F:cyclase activity"/>
    <property type="evidence" value="ECO:0007669"/>
    <property type="project" value="TreeGrafter"/>
</dbReference>
<dbReference type="EMBL" id="JAGYWB010000015">
    <property type="protein sequence ID" value="KAI0497282.1"/>
    <property type="molecule type" value="Genomic_DNA"/>
</dbReference>
<feature type="transmembrane region" description="Helical" evidence="1">
    <location>
        <begin position="309"/>
        <end position="327"/>
    </location>
</feature>
<feature type="transmembrane region" description="Helical" evidence="1">
    <location>
        <begin position="339"/>
        <end position="358"/>
    </location>
</feature>
<dbReference type="Pfam" id="PF04749">
    <property type="entry name" value="PLAC8"/>
    <property type="match status" value="1"/>
</dbReference>
<dbReference type="Proteomes" id="UP000829196">
    <property type="component" value="Unassembled WGS sequence"/>
</dbReference>
<protein>
    <recommendedName>
        <fullName evidence="4">PLAC8 family protein</fullName>
    </recommendedName>
</protein>
<feature type="transmembrane region" description="Helical" evidence="1">
    <location>
        <begin position="247"/>
        <end position="265"/>
    </location>
</feature>
<sequence>MGEEIQFESTVPLKIQCLKIEIPSTKTGSCTRRGHGTKLVNFFKACRSRDWRRKISPFSSSTIFRQTVDEREEISLSVSSPGDVQPSFPANFIKKLNLSSFIDLCKEWIKHPMNIALLIWFICVASSSSMQALLLLGMLNKEFPGKSSQNRWIEINNQVLNALFTLMSLYQHPSLLHHLVLLCRWKPEDIIEIRKIYCKNGAHKPNEWAHIMVILVLLHITCFSQYVLCGLYWGYTITTRPEFLENFFNAIGFIAPTVAAAYAMYSPLGKESSSDSNDSETVKLKLTNQRASVTEPEWNGGVFDCRNDISVSFLSFICCFCVFGWNMERLGFGNMYVHIAMFFLLCFAPLWIFGISALNISNGWMRNVVAITGMVLSVCGLIYGGFWRLKMRKIFKLGGNRFCCGSETVTDYLQWLFCCWCSLAQEVRTGNFYEVEDGGFYRKDLGVGGEDDFSLLLCPLPRESKESSENASVSLRSWNSFTDAKRPPLQQLVEVM</sequence>
<keyword evidence="1" id="KW-1133">Transmembrane helix</keyword>
<organism evidence="2 3">
    <name type="scientific">Dendrobium nobile</name>
    <name type="common">Orchid</name>
    <dbReference type="NCBI Taxonomy" id="94219"/>
    <lineage>
        <taxon>Eukaryota</taxon>
        <taxon>Viridiplantae</taxon>
        <taxon>Streptophyta</taxon>
        <taxon>Embryophyta</taxon>
        <taxon>Tracheophyta</taxon>
        <taxon>Spermatophyta</taxon>
        <taxon>Magnoliopsida</taxon>
        <taxon>Liliopsida</taxon>
        <taxon>Asparagales</taxon>
        <taxon>Orchidaceae</taxon>
        <taxon>Epidendroideae</taxon>
        <taxon>Malaxideae</taxon>
        <taxon>Dendrobiinae</taxon>
        <taxon>Dendrobium</taxon>
    </lineage>
</organism>
<accession>A0A8T3ANC8</accession>
<keyword evidence="3" id="KW-1185">Reference proteome</keyword>
<dbReference type="InterPro" id="IPR006461">
    <property type="entry name" value="PLAC_motif_containing"/>
</dbReference>
<dbReference type="PANTHER" id="PTHR31045">
    <property type="entry name" value="PLAC8 FAMILY PROTEIN-RELATED"/>
    <property type="match status" value="1"/>
</dbReference>
<name>A0A8T3ANC8_DENNO</name>
<gene>
    <name evidence="2" type="ORF">KFK09_020505</name>
</gene>
<reference evidence="2" key="1">
    <citation type="journal article" date="2022" name="Front. Genet.">
        <title>Chromosome-Scale Assembly of the Dendrobium nobile Genome Provides Insights Into the Molecular Mechanism of the Biosynthesis of the Medicinal Active Ingredient of Dendrobium.</title>
        <authorList>
            <person name="Xu Q."/>
            <person name="Niu S.-C."/>
            <person name="Li K.-L."/>
            <person name="Zheng P.-J."/>
            <person name="Zhang X.-J."/>
            <person name="Jia Y."/>
            <person name="Liu Y."/>
            <person name="Niu Y.-X."/>
            <person name="Yu L.-H."/>
            <person name="Chen D.-F."/>
            <person name="Zhang G.-Q."/>
        </authorList>
    </citation>
    <scope>NUCLEOTIDE SEQUENCE</scope>
    <source>
        <tissue evidence="2">Leaf</tissue>
    </source>
</reference>
<evidence type="ECO:0000256" key="1">
    <source>
        <dbReference type="SAM" id="Phobius"/>
    </source>
</evidence>
<feature type="transmembrane region" description="Helical" evidence="1">
    <location>
        <begin position="115"/>
        <end position="139"/>
    </location>
</feature>
<feature type="transmembrane region" description="Helical" evidence="1">
    <location>
        <begin position="209"/>
        <end position="235"/>
    </location>
</feature>
<proteinExistence type="predicted"/>